<feature type="compositionally biased region" description="Basic residues" evidence="1">
    <location>
        <begin position="74"/>
        <end position="92"/>
    </location>
</feature>
<name>A0A6J4T5Z2_9ACTN</name>
<accession>A0A6J4T5Z2</accession>
<feature type="compositionally biased region" description="Basic residues" evidence="1">
    <location>
        <begin position="122"/>
        <end position="143"/>
    </location>
</feature>
<feature type="compositionally biased region" description="Basic residues" evidence="1">
    <location>
        <begin position="39"/>
        <end position="50"/>
    </location>
</feature>
<dbReference type="EMBL" id="CADCVO010000485">
    <property type="protein sequence ID" value="CAA9514399.1"/>
    <property type="molecule type" value="Genomic_DNA"/>
</dbReference>
<feature type="non-terminal residue" evidence="2">
    <location>
        <position position="184"/>
    </location>
</feature>
<feature type="region of interest" description="Disordered" evidence="1">
    <location>
        <begin position="1"/>
        <end position="184"/>
    </location>
</feature>
<protein>
    <submittedName>
        <fullName evidence="2">Uncharacterized protein</fullName>
    </submittedName>
</protein>
<organism evidence="2">
    <name type="scientific">uncultured Solirubrobacteraceae bacterium</name>
    <dbReference type="NCBI Taxonomy" id="1162706"/>
    <lineage>
        <taxon>Bacteria</taxon>
        <taxon>Bacillati</taxon>
        <taxon>Actinomycetota</taxon>
        <taxon>Thermoleophilia</taxon>
        <taxon>Solirubrobacterales</taxon>
        <taxon>Solirubrobacteraceae</taxon>
        <taxon>environmental samples</taxon>
    </lineage>
</organism>
<evidence type="ECO:0000256" key="1">
    <source>
        <dbReference type="SAM" id="MobiDB-lite"/>
    </source>
</evidence>
<feature type="compositionally biased region" description="Basic and acidic residues" evidence="1">
    <location>
        <begin position="1"/>
        <end position="11"/>
    </location>
</feature>
<feature type="non-terminal residue" evidence="2">
    <location>
        <position position="1"/>
    </location>
</feature>
<reference evidence="2" key="1">
    <citation type="submission" date="2020-02" db="EMBL/GenBank/DDBJ databases">
        <authorList>
            <person name="Meier V. D."/>
        </authorList>
    </citation>
    <scope>NUCLEOTIDE SEQUENCE</scope>
    <source>
        <strain evidence="2">AVDCRST_MAG13</strain>
    </source>
</reference>
<gene>
    <name evidence="2" type="ORF">AVDCRST_MAG13-2984</name>
</gene>
<proteinExistence type="predicted"/>
<sequence>AQRCSPHRDTPARGTAAPPAHPGPARRADEPDEGVPLARRARPHVAVRRHAAADLPDARGPRGRPLLHDPGPARPRRRARTRRVRRRGRRGGPAHARGREPPARAALGHRPGRRQRDGALRPGRRGRVRPRARRRAGRGRRHREPPPGRGGLPHVRRGHAAPLGQPVGHRARPRPLGARPRPGL</sequence>
<evidence type="ECO:0000313" key="2">
    <source>
        <dbReference type="EMBL" id="CAA9514399.1"/>
    </source>
</evidence>
<feature type="compositionally biased region" description="Low complexity" evidence="1">
    <location>
        <begin position="174"/>
        <end position="184"/>
    </location>
</feature>
<dbReference type="AlphaFoldDB" id="A0A6J4T5Z2"/>